<dbReference type="Proteomes" id="UP000275199">
    <property type="component" value="Unassembled WGS sequence"/>
</dbReference>
<evidence type="ECO:0000313" key="2">
    <source>
        <dbReference type="EMBL" id="ROZ87456.1"/>
    </source>
</evidence>
<dbReference type="EMBL" id="RKKU01000003">
    <property type="protein sequence ID" value="ROZ87456.1"/>
    <property type="molecule type" value="Genomic_DNA"/>
</dbReference>
<name>A0ABX9XKU2_9PSED</name>
<proteinExistence type="predicted"/>
<evidence type="ECO:0000313" key="3">
    <source>
        <dbReference type="Proteomes" id="UP000275199"/>
    </source>
</evidence>
<comment type="caution">
    <text evidence="2">The sequence shown here is derived from an EMBL/GenBank/DDBJ whole genome shotgun (WGS) entry which is preliminary data.</text>
</comment>
<sequence length="272" mass="29819">MSWLHSGKIFSARADARSSSQEASMRHTLFSAARTTLMSGLLALSIPAFANTNELYQLSGMQTHQEHFQQALKKAQQRYASQLPAAVADNLMRQSTARFEPDRMHARAAATMQVNLSDNELEQALTFYRSEIGQQVVAAETRATSPAEVSAMQNGVPLQKVSAERQAMIDRLASQLPALDMGEEVSMALANMATQSANQILGGLFQIPDGLATQQRGALRAQMEPNLPQTLLYVYRDLDDNQLKSYADWSESDNGRAFFKAANAAAHDALNP</sequence>
<feature type="domain" description="DUF2059" evidence="1">
    <location>
        <begin position="102"/>
        <end position="154"/>
    </location>
</feature>
<organism evidence="2 3">
    <name type="scientific">Pseudomonas neustonica</name>
    <dbReference type="NCBI Taxonomy" id="2487346"/>
    <lineage>
        <taxon>Bacteria</taxon>
        <taxon>Pseudomonadati</taxon>
        <taxon>Pseudomonadota</taxon>
        <taxon>Gammaproteobacteria</taxon>
        <taxon>Pseudomonadales</taxon>
        <taxon>Pseudomonadaceae</taxon>
        <taxon>Pseudomonas</taxon>
    </lineage>
</organism>
<accession>A0ABX9XKU2</accession>
<evidence type="ECO:0000259" key="1">
    <source>
        <dbReference type="Pfam" id="PF09832"/>
    </source>
</evidence>
<dbReference type="InterPro" id="IPR018637">
    <property type="entry name" value="DUF2059"/>
</dbReference>
<protein>
    <submittedName>
        <fullName evidence="2">DUF2059 domain-containing protein</fullName>
    </submittedName>
</protein>
<dbReference type="Pfam" id="PF09832">
    <property type="entry name" value="DUF2059"/>
    <property type="match status" value="1"/>
</dbReference>
<gene>
    <name evidence="2" type="ORF">EF096_04165</name>
</gene>
<keyword evidence="3" id="KW-1185">Reference proteome</keyword>
<reference evidence="2 3" key="1">
    <citation type="submission" date="2018-11" db="EMBL/GenBank/DDBJ databases">
        <authorList>
            <person name="Jang G.I."/>
            <person name="Hwang C.Y."/>
        </authorList>
    </citation>
    <scope>NUCLEOTIDE SEQUENCE [LARGE SCALE GENOMIC DNA]</scope>
    <source>
        <strain evidence="2 3">SSM26</strain>
    </source>
</reference>